<evidence type="ECO:0000313" key="1">
    <source>
        <dbReference type="Proteomes" id="UP000095286"/>
    </source>
</evidence>
<proteinExistence type="predicted"/>
<protein>
    <submittedName>
        <fullName evidence="2">Protein kinase C</fullName>
    </submittedName>
</protein>
<dbReference type="Proteomes" id="UP000095286">
    <property type="component" value="Unplaced"/>
</dbReference>
<name>A0AC35TY44_9BILA</name>
<reference evidence="2" key="1">
    <citation type="submission" date="2016-11" db="UniProtKB">
        <authorList>
            <consortium name="WormBaseParasite"/>
        </authorList>
    </citation>
    <scope>IDENTIFICATION</scope>
    <source>
        <strain evidence="2">KR3021</strain>
    </source>
</reference>
<accession>A0AC35TY44</accession>
<evidence type="ECO:0000313" key="2">
    <source>
        <dbReference type="WBParaSite" id="RSKR_0000551000.1"/>
    </source>
</evidence>
<sequence length="592" mass="67799">MVNLNSTIRLKIRYQDLTIISHSNQPPTFHAFLTSIKLACQIREGDICTIKWIDEDGDPISINKTIEMEEAFRCMKEAEAVEMFIHVFRGFPPMAGLSCFGEDKSVYRRGAKRFPKIYTNNGHRFQAKRLNKTPCFHCNDLIWGLASPGLKCLDCKLCAHKKCHRLVRRMCDVDLPSTKTKQELSQSVHAHAILKAHCKNCGDQNYETVMANYIKSRINGGGHIRINEPGGVLNSVSYNSESCLDDFNLLTVIGRGSFAKVIQAEHKKTKCIYAIKIIKKDMVIEDEDMEWIHTEKAVFEIAANHPFLVGLHSCFQTESRLFFVIEFVPGGDLMYHLQQKKKLTEDSARFYGAELTIALHFLHCQGIIYRDLKAENVLIDSNGHIKLTDYGMCKSGIGPLDLASTHCGTPSYMAPELVKNVPYGYSVDWWALGVLLFEMMVGRSPFDVSFRNHCKDEDSEDVLFETILNGQIRYPRHLSVRAANLLRRFLVKDPIERLGCDTDLDDAIESIKKQSFFKNYIDWEMLESKQITPQFIPDIQSDRDLKYFAKEFTDESTNMTYIDPVRLAQLEQSEFEGFDYINPLLMAKEEEV</sequence>
<dbReference type="WBParaSite" id="RSKR_0000551000.1">
    <property type="protein sequence ID" value="RSKR_0000551000.1"/>
    <property type="gene ID" value="RSKR_0000551000"/>
</dbReference>
<organism evidence="1 2">
    <name type="scientific">Rhabditophanes sp. KR3021</name>
    <dbReference type="NCBI Taxonomy" id="114890"/>
    <lineage>
        <taxon>Eukaryota</taxon>
        <taxon>Metazoa</taxon>
        <taxon>Ecdysozoa</taxon>
        <taxon>Nematoda</taxon>
        <taxon>Chromadorea</taxon>
        <taxon>Rhabditida</taxon>
        <taxon>Tylenchina</taxon>
        <taxon>Panagrolaimomorpha</taxon>
        <taxon>Strongyloidoidea</taxon>
        <taxon>Alloionematidae</taxon>
        <taxon>Rhabditophanes</taxon>
    </lineage>
</organism>